<dbReference type="GO" id="GO:0051879">
    <property type="term" value="F:Hsp90 protein binding"/>
    <property type="evidence" value="ECO:0007669"/>
    <property type="project" value="TreeGrafter"/>
</dbReference>
<evidence type="ECO:0000313" key="4">
    <source>
        <dbReference type="Proteomes" id="UP000225706"/>
    </source>
</evidence>
<protein>
    <submittedName>
        <fullName evidence="3">Protein unc-45-like A</fullName>
    </submittedName>
</protein>
<dbReference type="InterPro" id="IPR011989">
    <property type="entry name" value="ARM-like"/>
</dbReference>
<organism evidence="3 4">
    <name type="scientific">Stylophora pistillata</name>
    <name type="common">Smooth cauliflower coral</name>
    <dbReference type="NCBI Taxonomy" id="50429"/>
    <lineage>
        <taxon>Eukaryota</taxon>
        <taxon>Metazoa</taxon>
        <taxon>Cnidaria</taxon>
        <taxon>Anthozoa</taxon>
        <taxon>Hexacorallia</taxon>
        <taxon>Scleractinia</taxon>
        <taxon>Astrocoeniina</taxon>
        <taxon>Pocilloporidae</taxon>
        <taxon>Stylophora</taxon>
    </lineage>
</organism>
<evidence type="ECO:0000313" key="3">
    <source>
        <dbReference type="EMBL" id="PFX34239.1"/>
    </source>
</evidence>
<dbReference type="AlphaFoldDB" id="A0A2B4SYI5"/>
<dbReference type="STRING" id="50429.A0A2B4SYI5"/>
<dbReference type="Gene3D" id="1.25.10.10">
    <property type="entry name" value="Leucine-rich Repeat Variant"/>
    <property type="match status" value="1"/>
</dbReference>
<reference evidence="3" key="1">
    <citation type="journal article" date="2017" name="J. ISSAAS">
        <title>Comparative analysis of the genomes of Stylophora pistillata and Acropora digitifera provides evidence for extensive differences between species of corals.</title>
        <authorList>
            <person name="Voolstra C.R."/>
            <person name="Li Y."/>
            <person name="Liew Y.J."/>
            <person name="Baumgarten S."/>
            <person name="Zoccola D."/>
            <person name="Flot J.-F."/>
            <person name="Tambutte S."/>
            <person name="Allemand D."/>
            <person name="Aranda M."/>
        </authorList>
    </citation>
    <scope>NUCLEOTIDE SEQUENCE</scope>
    <source>
        <strain evidence="3">CSM Monaco</strain>
        <tissue evidence="3">Whole animal</tissue>
    </source>
</reference>
<dbReference type="EMBL" id="LSMT01000005">
    <property type="protein sequence ID" value="PFX34239.1"/>
    <property type="molecule type" value="Genomic_DNA"/>
</dbReference>
<name>A0A2B4SYI5_STYPI</name>
<dbReference type="InterPro" id="IPR016024">
    <property type="entry name" value="ARM-type_fold"/>
</dbReference>
<sequence length="131" mass="14752">MEIINEQEHRGVTGQQGGVKALQQFESLMALTNLAQMNDEIRRHIVKEQGISLIESLMFDEHDLVKRAATECMCNMVLCEELIESETHEILMVFSKDSNPDMSMVRACAERALKTAVKLNLINENDGKDAS</sequence>
<dbReference type="SUPFAM" id="SSF48371">
    <property type="entry name" value="ARM repeat"/>
    <property type="match status" value="1"/>
</dbReference>
<comment type="caution">
    <text evidence="3">The sequence shown here is derived from an EMBL/GenBank/DDBJ whole genome shotgun (WGS) entry which is preliminary data.</text>
</comment>
<dbReference type="GO" id="GO:0005737">
    <property type="term" value="C:cytoplasm"/>
    <property type="evidence" value="ECO:0007669"/>
    <property type="project" value="UniProtKB-SubCell"/>
</dbReference>
<proteinExistence type="predicted"/>
<evidence type="ECO:0000256" key="2">
    <source>
        <dbReference type="ARBA" id="ARBA00022490"/>
    </source>
</evidence>
<evidence type="ECO:0000256" key="1">
    <source>
        <dbReference type="ARBA" id="ARBA00004496"/>
    </source>
</evidence>
<keyword evidence="4" id="KW-1185">Reference proteome</keyword>
<comment type="subcellular location">
    <subcellularLocation>
        <location evidence="1">Cytoplasm</location>
    </subcellularLocation>
</comment>
<dbReference type="PANTHER" id="PTHR45994:SF1">
    <property type="entry name" value="FI21225P1"/>
    <property type="match status" value="1"/>
</dbReference>
<dbReference type="PANTHER" id="PTHR45994">
    <property type="entry name" value="FI21225P1"/>
    <property type="match status" value="1"/>
</dbReference>
<gene>
    <name evidence="3" type="primary">Unc45a</name>
    <name evidence="3" type="ORF">AWC38_SpisGene892</name>
</gene>
<dbReference type="OrthoDB" id="199930at2759"/>
<keyword evidence="2" id="KW-0963">Cytoplasm</keyword>
<accession>A0A2B4SYI5</accession>
<dbReference type="Proteomes" id="UP000225706">
    <property type="component" value="Unassembled WGS sequence"/>
</dbReference>